<dbReference type="AlphaFoldDB" id="A0A8H4KY38"/>
<dbReference type="EMBL" id="JAADYS010002577">
    <property type="protein sequence ID" value="KAF4457734.1"/>
    <property type="molecule type" value="Genomic_DNA"/>
</dbReference>
<evidence type="ECO:0000313" key="3">
    <source>
        <dbReference type="Proteomes" id="UP000554235"/>
    </source>
</evidence>
<proteinExistence type="predicted"/>
<evidence type="ECO:0000256" key="1">
    <source>
        <dbReference type="SAM" id="MobiDB-lite"/>
    </source>
</evidence>
<name>A0A8H4KY38_9HYPO</name>
<keyword evidence="3" id="KW-1185">Reference proteome</keyword>
<organism evidence="2 3">
    <name type="scientific">Fusarium albosuccineum</name>
    <dbReference type="NCBI Taxonomy" id="1237068"/>
    <lineage>
        <taxon>Eukaryota</taxon>
        <taxon>Fungi</taxon>
        <taxon>Dikarya</taxon>
        <taxon>Ascomycota</taxon>
        <taxon>Pezizomycotina</taxon>
        <taxon>Sordariomycetes</taxon>
        <taxon>Hypocreomycetidae</taxon>
        <taxon>Hypocreales</taxon>
        <taxon>Nectriaceae</taxon>
        <taxon>Fusarium</taxon>
        <taxon>Fusarium decemcellulare species complex</taxon>
    </lineage>
</organism>
<evidence type="ECO:0000313" key="2">
    <source>
        <dbReference type="EMBL" id="KAF4457734.1"/>
    </source>
</evidence>
<feature type="region of interest" description="Disordered" evidence="1">
    <location>
        <begin position="427"/>
        <end position="466"/>
    </location>
</feature>
<feature type="compositionally biased region" description="Acidic residues" evidence="1">
    <location>
        <begin position="433"/>
        <end position="466"/>
    </location>
</feature>
<dbReference type="OrthoDB" id="5427059at2759"/>
<gene>
    <name evidence="2" type="ORF">FALBO_15148</name>
</gene>
<dbReference type="Proteomes" id="UP000554235">
    <property type="component" value="Unassembled WGS sequence"/>
</dbReference>
<comment type="caution">
    <text evidence="2">The sequence shown here is derived from an EMBL/GenBank/DDBJ whole genome shotgun (WGS) entry which is preliminary data.</text>
</comment>
<reference evidence="2 3" key="1">
    <citation type="submission" date="2020-01" db="EMBL/GenBank/DDBJ databases">
        <title>Identification and distribution of gene clusters putatively required for synthesis of sphingolipid metabolism inhibitors in phylogenetically diverse species of the filamentous fungus Fusarium.</title>
        <authorList>
            <person name="Kim H.-S."/>
            <person name="Busman M."/>
            <person name="Brown D.W."/>
            <person name="Divon H."/>
            <person name="Uhlig S."/>
            <person name="Proctor R.H."/>
        </authorList>
    </citation>
    <scope>NUCLEOTIDE SEQUENCE [LARGE SCALE GENOMIC DNA]</scope>
    <source>
        <strain evidence="2 3">NRRL 20459</strain>
    </source>
</reference>
<sequence>MKTSSALEALPLDTLSYALSFLSDKASLRAALISCPALYNAFKHRKAYIASSVLFQSMDEGVYQEAVVAFNMKLETWKGAKACVEAINRVFGKERTIAAANLTFPKVQSMWRLHRSIEYLANEIVRSVKAEHPALKDFTDLQPTAADIYRVQRAFYRLEMYTTISTTTHGSWLDDNGGENRILTKDEGEEAHWAHCLAGLEKHRVKKAFCSNFSIVEIEQLMCIRDMLMVYVAPVFNDFVEHDIATGIYMPWYIRDTLSFSARTLISLGLNFIFDFMTAPTRLKRSRVAVEVRDLFPEPPVFQISPLEIDEQLTVDTHQLSDEDFDKGFSHYFEQVRRKAFHDDGDAGPEWAFDAFAESNKKKARLWGYVFWDLRTFEPEVRDWDPFEKWHDLAEDILNASVEARMSLLEQGKSGFFDFEAFKLAYEESTSRDDDDEDEDDEDEDDEDEDDDDEDDDDSVAYSEEE</sequence>
<accession>A0A8H4KY38</accession>
<protein>
    <submittedName>
        <fullName evidence="2">Uncharacterized protein</fullName>
    </submittedName>
</protein>